<dbReference type="PANTHER" id="PTHR43019:SF23">
    <property type="entry name" value="PROTEASE DO-LIKE 5, CHLOROPLASTIC"/>
    <property type="match status" value="1"/>
</dbReference>
<name>A0ABW3V6A1_9HYPH</name>
<dbReference type="EMBL" id="JBHTMA010000033">
    <property type="protein sequence ID" value="MFD1227325.1"/>
    <property type="molecule type" value="Genomic_DNA"/>
</dbReference>
<dbReference type="Pfam" id="PF13365">
    <property type="entry name" value="Trypsin_2"/>
    <property type="match status" value="1"/>
</dbReference>
<evidence type="ECO:0000313" key="2">
    <source>
        <dbReference type="EMBL" id="MFD1227325.1"/>
    </source>
</evidence>
<dbReference type="SUPFAM" id="SSF50494">
    <property type="entry name" value="Trypsin-like serine proteases"/>
    <property type="match status" value="1"/>
</dbReference>
<keyword evidence="3" id="KW-1185">Reference proteome</keyword>
<reference evidence="3" key="1">
    <citation type="journal article" date="2019" name="Int. J. Syst. Evol. Microbiol.">
        <title>The Global Catalogue of Microorganisms (GCM) 10K type strain sequencing project: providing services to taxonomists for standard genome sequencing and annotation.</title>
        <authorList>
            <consortium name="The Broad Institute Genomics Platform"/>
            <consortium name="The Broad Institute Genome Sequencing Center for Infectious Disease"/>
            <person name="Wu L."/>
            <person name="Ma J."/>
        </authorList>
    </citation>
    <scope>NUCLEOTIDE SEQUENCE [LARGE SCALE GENOMIC DNA]</scope>
    <source>
        <strain evidence="3">CCUG 49584</strain>
    </source>
</reference>
<accession>A0ABW3V6A1</accession>
<proteinExistence type="predicted"/>
<evidence type="ECO:0000313" key="3">
    <source>
        <dbReference type="Proteomes" id="UP001597263"/>
    </source>
</evidence>
<organism evidence="2 3">
    <name type="scientific">Pseudochrobactrum kiredjianiae</name>
    <dbReference type="NCBI Taxonomy" id="386305"/>
    <lineage>
        <taxon>Bacteria</taxon>
        <taxon>Pseudomonadati</taxon>
        <taxon>Pseudomonadota</taxon>
        <taxon>Alphaproteobacteria</taxon>
        <taxon>Hyphomicrobiales</taxon>
        <taxon>Brucellaceae</taxon>
        <taxon>Pseudochrobactrum</taxon>
    </lineage>
</organism>
<keyword evidence="1" id="KW-0732">Signal</keyword>
<dbReference type="InterPro" id="IPR001940">
    <property type="entry name" value="Peptidase_S1C"/>
</dbReference>
<sequence length="392" mass="43029">MRSFSAFVMVVAVGTAAINQPALAAQPAGTGTGFLISKDNWIVTNAHVVEDCSYVEVASLGKAKNIQIDKQNDLAILQLTSLKPEIQPLKLRNTSPRLGEDVAALGYPLAQILSDGIKITMGNINSLIGLENDTRYLQISTPIQPGNSGGPLVDRSGYLLGINSARLNDSYAIKQSGSIPQNVNFAIKSNILELFLQSRNIAFEKDGDANSPQLSSVDLTEKVSNSVFQIVCYADRPAKIAAAPIENTDQHIRKLPPLPKVQATEDQDANDRVAEFVKLMINSNNDATTALRVADRLYADYVDFFGKRLSHYEVLQDKRKYFDRWPVRSSYVNENSIRVQCENNLCAVTGEYDWFVSSPQRKKKASGTASFYYVVDMQTGGKIVAEGGKARK</sequence>
<keyword evidence="2" id="KW-0645">Protease</keyword>
<dbReference type="GO" id="GO:0006508">
    <property type="term" value="P:proteolysis"/>
    <property type="evidence" value="ECO:0007669"/>
    <property type="project" value="UniProtKB-KW"/>
</dbReference>
<comment type="caution">
    <text evidence="2">The sequence shown here is derived from an EMBL/GenBank/DDBJ whole genome shotgun (WGS) entry which is preliminary data.</text>
</comment>
<feature type="signal peptide" evidence="1">
    <location>
        <begin position="1"/>
        <end position="24"/>
    </location>
</feature>
<protein>
    <submittedName>
        <fullName evidence="2">Serine protease</fullName>
    </submittedName>
</protein>
<dbReference type="InterPro" id="IPR009003">
    <property type="entry name" value="Peptidase_S1_PA"/>
</dbReference>
<dbReference type="Proteomes" id="UP001597263">
    <property type="component" value="Unassembled WGS sequence"/>
</dbReference>
<evidence type="ECO:0000256" key="1">
    <source>
        <dbReference type="SAM" id="SignalP"/>
    </source>
</evidence>
<dbReference type="RefSeq" id="WP_289386537.1">
    <property type="nucleotide sequence ID" value="NZ_JAUCBM010000003.1"/>
</dbReference>
<gene>
    <name evidence="2" type="ORF">ACFQ35_09250</name>
</gene>
<dbReference type="InterPro" id="IPR043504">
    <property type="entry name" value="Peptidase_S1_PA_chymotrypsin"/>
</dbReference>
<dbReference type="Gene3D" id="2.40.10.10">
    <property type="entry name" value="Trypsin-like serine proteases"/>
    <property type="match status" value="2"/>
</dbReference>
<dbReference type="GO" id="GO:0008233">
    <property type="term" value="F:peptidase activity"/>
    <property type="evidence" value="ECO:0007669"/>
    <property type="project" value="UniProtKB-KW"/>
</dbReference>
<keyword evidence="2" id="KW-0378">Hydrolase</keyword>
<feature type="chain" id="PRO_5045339688" evidence="1">
    <location>
        <begin position="25"/>
        <end position="392"/>
    </location>
</feature>
<dbReference type="PRINTS" id="PR00834">
    <property type="entry name" value="PROTEASES2C"/>
</dbReference>
<dbReference type="PANTHER" id="PTHR43019">
    <property type="entry name" value="SERINE ENDOPROTEASE DEGS"/>
    <property type="match status" value="1"/>
</dbReference>